<dbReference type="GO" id="GO:0006974">
    <property type="term" value="P:DNA damage response"/>
    <property type="evidence" value="ECO:0007669"/>
    <property type="project" value="InterPro"/>
</dbReference>
<protein>
    <submittedName>
        <fullName evidence="1">Uncharacterized protein</fullName>
    </submittedName>
</protein>
<dbReference type="OrthoDB" id="381190at2759"/>
<dbReference type="PANTHER" id="PTHR37079:SF4">
    <property type="entry name" value="SERINE_THREONINE-PROTEIN KINASE ATM"/>
    <property type="match status" value="1"/>
</dbReference>
<accession>A0A843UD05</accession>
<comment type="caution">
    <text evidence="1">The sequence shown here is derived from an EMBL/GenBank/DDBJ whole genome shotgun (WGS) entry which is preliminary data.</text>
</comment>
<name>A0A843UD05_COLES</name>
<sequence>MKRIETSLTVKTEMHFNTREEIFRCVLTLHILLECPPGDFPDNIREDIVNSFIEIFSQVREEGKISRKLMECMNTYLLKDGPNLGSKAMEIHRCLHDFVFRYWLTTHDRGLKNTFILYAKMQLKLIRRTEGAPLIEQLFDVIGKELDQAVGSVGTPWSEATRDDKIGPPTSSQQSLMEIAASVLYQASVNPLKASGSAKRLKREGAFDRLRDGLMKGKWLWCGAFCFLIHNYGIRIEESYITNWLKGISESLERGLWELCFVLSHSASKKYSSPTSDEADAALILLGNIILENLINTPIVPQEVWELQIFKHMPSLYVSLE</sequence>
<proteinExistence type="predicted"/>
<dbReference type="Proteomes" id="UP000652761">
    <property type="component" value="Unassembled WGS sequence"/>
</dbReference>
<organism evidence="1 2">
    <name type="scientific">Colocasia esculenta</name>
    <name type="common">Wild taro</name>
    <name type="synonym">Arum esculentum</name>
    <dbReference type="NCBI Taxonomy" id="4460"/>
    <lineage>
        <taxon>Eukaryota</taxon>
        <taxon>Viridiplantae</taxon>
        <taxon>Streptophyta</taxon>
        <taxon>Embryophyta</taxon>
        <taxon>Tracheophyta</taxon>
        <taxon>Spermatophyta</taxon>
        <taxon>Magnoliopsida</taxon>
        <taxon>Liliopsida</taxon>
        <taxon>Araceae</taxon>
        <taxon>Aroideae</taxon>
        <taxon>Colocasieae</taxon>
        <taxon>Colocasia</taxon>
    </lineage>
</organism>
<dbReference type="EMBL" id="NMUH01000705">
    <property type="protein sequence ID" value="MQL83582.1"/>
    <property type="molecule type" value="Genomic_DNA"/>
</dbReference>
<dbReference type="InterPro" id="IPR038980">
    <property type="entry name" value="ATM_plant"/>
</dbReference>
<dbReference type="GO" id="GO:0004674">
    <property type="term" value="F:protein serine/threonine kinase activity"/>
    <property type="evidence" value="ECO:0007669"/>
    <property type="project" value="InterPro"/>
</dbReference>
<keyword evidence="2" id="KW-1185">Reference proteome</keyword>
<evidence type="ECO:0000313" key="1">
    <source>
        <dbReference type="EMBL" id="MQL83582.1"/>
    </source>
</evidence>
<gene>
    <name evidence="1" type="ORF">Taro_016074</name>
</gene>
<evidence type="ECO:0000313" key="2">
    <source>
        <dbReference type="Proteomes" id="UP000652761"/>
    </source>
</evidence>
<dbReference type="AlphaFoldDB" id="A0A843UD05"/>
<reference evidence="1" key="1">
    <citation type="submission" date="2017-07" db="EMBL/GenBank/DDBJ databases">
        <title>Taro Niue Genome Assembly and Annotation.</title>
        <authorList>
            <person name="Atibalentja N."/>
            <person name="Keating K."/>
            <person name="Fields C.J."/>
        </authorList>
    </citation>
    <scope>NUCLEOTIDE SEQUENCE</scope>
    <source>
        <strain evidence="1">Niue_2</strain>
        <tissue evidence="1">Leaf</tissue>
    </source>
</reference>
<dbReference type="PANTHER" id="PTHR37079">
    <property type="entry name" value="SERINE/THREONINE-PROTEIN KINASE ATM"/>
    <property type="match status" value="1"/>
</dbReference>